<dbReference type="Proteomes" id="UP001172055">
    <property type="component" value="Unassembled WGS sequence"/>
</dbReference>
<protein>
    <submittedName>
        <fullName evidence="5">Type 1 glutamine amidotransferase-like domain-containing protein</fullName>
    </submittedName>
</protein>
<keyword evidence="4" id="KW-0720">Serine protease</keyword>
<dbReference type="EMBL" id="JAUJWV010000001">
    <property type="protein sequence ID" value="MDN7240735.1"/>
    <property type="molecule type" value="Genomic_DNA"/>
</dbReference>
<name>A0ABT8MYL7_9BACL</name>
<evidence type="ECO:0000313" key="5">
    <source>
        <dbReference type="EMBL" id="MDN7240735.1"/>
    </source>
</evidence>
<evidence type="ECO:0000256" key="4">
    <source>
        <dbReference type="ARBA" id="ARBA00022825"/>
    </source>
</evidence>
<dbReference type="RefSeq" id="WP_301722632.1">
    <property type="nucleotide sequence ID" value="NZ_JAUJWV010000001.1"/>
</dbReference>
<dbReference type="InterPro" id="IPR029062">
    <property type="entry name" value="Class_I_gatase-like"/>
</dbReference>
<proteinExistence type="inferred from homology"/>
<evidence type="ECO:0000256" key="1">
    <source>
        <dbReference type="ARBA" id="ARBA00006534"/>
    </source>
</evidence>
<comment type="similarity">
    <text evidence="1">Belongs to the peptidase S51 family.</text>
</comment>
<evidence type="ECO:0000256" key="3">
    <source>
        <dbReference type="ARBA" id="ARBA00022801"/>
    </source>
</evidence>
<accession>A0ABT8MYL7</accession>
<dbReference type="Gene3D" id="3.40.50.880">
    <property type="match status" value="1"/>
</dbReference>
<keyword evidence="2" id="KW-0645">Protease</keyword>
<sequence length="133" mass="14539">MLQDFRLSKFDTVIADYIHSGGTVYGGSAGAIILGSTIETCAHLDSNNVGLTDFNGLKMIGNYAIWCHYESNNDEIINKFLHTKQTPVIALPEETGIYIDKETIKITGTKPATIFNGPESQQEVRPGSESVML</sequence>
<gene>
    <name evidence="5" type="ORF">QWY14_02990</name>
</gene>
<dbReference type="SUPFAM" id="SSF52317">
    <property type="entry name" value="Class I glutamine amidotransferase-like"/>
    <property type="match status" value="1"/>
</dbReference>
<dbReference type="InterPro" id="IPR005320">
    <property type="entry name" value="Peptidase_S51"/>
</dbReference>
<keyword evidence="6" id="KW-1185">Reference proteome</keyword>
<evidence type="ECO:0000313" key="6">
    <source>
        <dbReference type="Proteomes" id="UP001172055"/>
    </source>
</evidence>
<reference evidence="5 6" key="1">
    <citation type="submission" date="2023-06" db="EMBL/GenBank/DDBJ databases">
        <title>Novel species in genus Planococcus.</title>
        <authorList>
            <person name="Ning S."/>
        </authorList>
    </citation>
    <scope>NUCLEOTIDE SEQUENCE [LARGE SCALE GENOMIC DNA]</scope>
    <source>
        <strain evidence="5 6">N028</strain>
    </source>
</reference>
<keyword evidence="3" id="KW-0378">Hydrolase</keyword>
<dbReference type="Pfam" id="PF03575">
    <property type="entry name" value="Peptidase_S51"/>
    <property type="match status" value="1"/>
</dbReference>
<organism evidence="5 6">
    <name type="scientific">Planococcus shixiaomingii</name>
    <dbReference type="NCBI Taxonomy" id="3058393"/>
    <lineage>
        <taxon>Bacteria</taxon>
        <taxon>Bacillati</taxon>
        <taxon>Bacillota</taxon>
        <taxon>Bacilli</taxon>
        <taxon>Bacillales</taxon>
        <taxon>Caryophanaceae</taxon>
        <taxon>Planococcus</taxon>
    </lineage>
</organism>
<comment type="caution">
    <text evidence="5">The sequence shown here is derived from an EMBL/GenBank/DDBJ whole genome shotgun (WGS) entry which is preliminary data.</text>
</comment>
<evidence type="ECO:0000256" key="2">
    <source>
        <dbReference type="ARBA" id="ARBA00022670"/>
    </source>
</evidence>